<proteinExistence type="predicted"/>
<reference evidence="4" key="1">
    <citation type="submission" date="2018-11" db="EMBL/GenBank/DDBJ databases">
        <authorList>
            <person name="Alioto T."/>
            <person name="Alioto T."/>
        </authorList>
    </citation>
    <scope>NUCLEOTIDE SEQUENCE</scope>
</reference>
<accession>A0A8B6FSU2</accession>
<dbReference type="InterPro" id="IPR011992">
    <property type="entry name" value="EF-hand-dom_pair"/>
</dbReference>
<evidence type="ECO:0000259" key="3">
    <source>
        <dbReference type="PROSITE" id="PS50222"/>
    </source>
</evidence>
<dbReference type="InterPro" id="IPR018247">
    <property type="entry name" value="EF_Hand_1_Ca_BS"/>
</dbReference>
<evidence type="ECO:0000256" key="1">
    <source>
        <dbReference type="ARBA" id="ARBA00022837"/>
    </source>
</evidence>
<dbReference type="Gene3D" id="1.10.238.10">
    <property type="entry name" value="EF-hand"/>
    <property type="match status" value="2"/>
</dbReference>
<dbReference type="GO" id="GO:0005509">
    <property type="term" value="F:calcium ion binding"/>
    <property type="evidence" value="ECO:0007669"/>
    <property type="project" value="InterPro"/>
</dbReference>
<feature type="signal peptide" evidence="2">
    <location>
        <begin position="1"/>
        <end position="17"/>
    </location>
</feature>
<dbReference type="EMBL" id="UYJE01007334">
    <property type="protein sequence ID" value="VDI53757.1"/>
    <property type="molecule type" value="Genomic_DNA"/>
</dbReference>
<evidence type="ECO:0000313" key="5">
    <source>
        <dbReference type="Proteomes" id="UP000596742"/>
    </source>
</evidence>
<dbReference type="Pfam" id="PF13202">
    <property type="entry name" value="EF-hand_5"/>
    <property type="match status" value="2"/>
</dbReference>
<dbReference type="InterPro" id="IPR002048">
    <property type="entry name" value="EF_hand_dom"/>
</dbReference>
<evidence type="ECO:0000313" key="4">
    <source>
        <dbReference type="EMBL" id="VDI53757.1"/>
    </source>
</evidence>
<protein>
    <recommendedName>
        <fullName evidence="3">EF-hand domain-containing protein</fullName>
    </recommendedName>
</protein>
<comment type="caution">
    <text evidence="4">The sequence shown here is derived from an EMBL/GenBank/DDBJ whole genome shotgun (WGS) entry which is preliminary data.</text>
</comment>
<sequence length="150" mass="16857">MMKSVVFFLSLIVYILSDSEPQREVVLFDRADKNRDGQLTRAELDNVYLLFDVDHDHSITSAEFTKDWVVTYAIGNGKEAAKLFSKADVNADGVINKDDLPFVFTYFDMDSDGHVSVNEFLTQWGQLKLEAGLETIDIHLDNNVTTTASG</sequence>
<dbReference type="PROSITE" id="PS50222">
    <property type="entry name" value="EF_HAND_2"/>
    <property type="match status" value="2"/>
</dbReference>
<dbReference type="PROSITE" id="PS00018">
    <property type="entry name" value="EF_HAND_1"/>
    <property type="match status" value="2"/>
</dbReference>
<gene>
    <name evidence="4" type="ORF">MGAL_10B079083</name>
</gene>
<dbReference type="Pfam" id="PF13833">
    <property type="entry name" value="EF-hand_8"/>
    <property type="match status" value="1"/>
</dbReference>
<keyword evidence="2" id="KW-0732">Signal</keyword>
<name>A0A8B6FSU2_MYTGA</name>
<keyword evidence="1" id="KW-0106">Calcium</keyword>
<evidence type="ECO:0000256" key="2">
    <source>
        <dbReference type="SAM" id="SignalP"/>
    </source>
</evidence>
<feature type="domain" description="EF-hand" evidence="3">
    <location>
        <begin position="27"/>
        <end position="54"/>
    </location>
</feature>
<dbReference type="SUPFAM" id="SSF47473">
    <property type="entry name" value="EF-hand"/>
    <property type="match status" value="1"/>
</dbReference>
<feature type="chain" id="PRO_5032366835" description="EF-hand domain-containing protein" evidence="2">
    <location>
        <begin position="18"/>
        <end position="150"/>
    </location>
</feature>
<dbReference type="Proteomes" id="UP000596742">
    <property type="component" value="Unassembled WGS sequence"/>
</dbReference>
<dbReference type="OrthoDB" id="6097085at2759"/>
<feature type="domain" description="EF-hand" evidence="3">
    <location>
        <begin position="95"/>
        <end position="130"/>
    </location>
</feature>
<keyword evidence="5" id="KW-1185">Reference proteome</keyword>
<dbReference type="AlphaFoldDB" id="A0A8B6FSU2"/>
<organism evidence="4 5">
    <name type="scientific">Mytilus galloprovincialis</name>
    <name type="common">Mediterranean mussel</name>
    <dbReference type="NCBI Taxonomy" id="29158"/>
    <lineage>
        <taxon>Eukaryota</taxon>
        <taxon>Metazoa</taxon>
        <taxon>Spiralia</taxon>
        <taxon>Lophotrochozoa</taxon>
        <taxon>Mollusca</taxon>
        <taxon>Bivalvia</taxon>
        <taxon>Autobranchia</taxon>
        <taxon>Pteriomorphia</taxon>
        <taxon>Mytilida</taxon>
        <taxon>Mytiloidea</taxon>
        <taxon>Mytilidae</taxon>
        <taxon>Mytilinae</taxon>
        <taxon>Mytilus</taxon>
    </lineage>
</organism>